<dbReference type="Proteomes" id="UP001066276">
    <property type="component" value="Chromosome 3_2"/>
</dbReference>
<accession>A0AAV7TVC4</accession>
<name>A0AAV7TVC4_PLEWA</name>
<keyword evidence="2" id="KW-1185">Reference proteome</keyword>
<proteinExistence type="predicted"/>
<evidence type="ECO:0000313" key="2">
    <source>
        <dbReference type="Proteomes" id="UP001066276"/>
    </source>
</evidence>
<comment type="caution">
    <text evidence="1">The sequence shown here is derived from an EMBL/GenBank/DDBJ whole genome shotgun (WGS) entry which is preliminary data.</text>
</comment>
<reference evidence="1" key="1">
    <citation type="journal article" date="2022" name="bioRxiv">
        <title>Sequencing and chromosome-scale assembly of the giantPleurodeles waltlgenome.</title>
        <authorList>
            <person name="Brown T."/>
            <person name="Elewa A."/>
            <person name="Iarovenko S."/>
            <person name="Subramanian E."/>
            <person name="Araus A.J."/>
            <person name="Petzold A."/>
            <person name="Susuki M."/>
            <person name="Suzuki K.-i.T."/>
            <person name="Hayashi T."/>
            <person name="Toyoda A."/>
            <person name="Oliveira C."/>
            <person name="Osipova E."/>
            <person name="Leigh N.D."/>
            <person name="Simon A."/>
            <person name="Yun M.H."/>
        </authorList>
    </citation>
    <scope>NUCLEOTIDE SEQUENCE</scope>
    <source>
        <strain evidence="1">20211129_DDA</strain>
        <tissue evidence="1">Liver</tissue>
    </source>
</reference>
<protein>
    <submittedName>
        <fullName evidence="1">Uncharacterized protein</fullName>
    </submittedName>
</protein>
<evidence type="ECO:0000313" key="1">
    <source>
        <dbReference type="EMBL" id="KAJ1180410.1"/>
    </source>
</evidence>
<gene>
    <name evidence="1" type="ORF">NDU88_005631</name>
</gene>
<dbReference type="EMBL" id="JANPWB010000006">
    <property type="protein sequence ID" value="KAJ1180410.1"/>
    <property type="molecule type" value="Genomic_DNA"/>
</dbReference>
<sequence>MFFLSINGDSHLHQLQQSVFDVPFGHSRAKGQEGLALVNGFPGVVSHDADLMALMVIEAMDAIGGQELLDLDMTQETGDE</sequence>
<organism evidence="1 2">
    <name type="scientific">Pleurodeles waltl</name>
    <name type="common">Iberian ribbed newt</name>
    <dbReference type="NCBI Taxonomy" id="8319"/>
    <lineage>
        <taxon>Eukaryota</taxon>
        <taxon>Metazoa</taxon>
        <taxon>Chordata</taxon>
        <taxon>Craniata</taxon>
        <taxon>Vertebrata</taxon>
        <taxon>Euteleostomi</taxon>
        <taxon>Amphibia</taxon>
        <taxon>Batrachia</taxon>
        <taxon>Caudata</taxon>
        <taxon>Salamandroidea</taxon>
        <taxon>Salamandridae</taxon>
        <taxon>Pleurodelinae</taxon>
        <taxon>Pleurodeles</taxon>
    </lineage>
</organism>
<dbReference type="AlphaFoldDB" id="A0AAV7TVC4"/>